<evidence type="ECO:0000256" key="5">
    <source>
        <dbReference type="RuleBase" id="RU366062"/>
    </source>
</evidence>
<dbReference type="Proteomes" id="UP000462362">
    <property type="component" value="Unassembled WGS sequence"/>
</dbReference>
<dbReference type="Pfam" id="PF00890">
    <property type="entry name" value="FAD_binding_2"/>
    <property type="match status" value="1"/>
</dbReference>
<keyword evidence="4 5" id="KW-0560">Oxidoreductase</keyword>
<comment type="cofactor">
    <cofactor evidence="1">
        <name>FAD</name>
        <dbReference type="ChEBI" id="CHEBI:57692"/>
    </cofactor>
</comment>
<dbReference type="InterPro" id="IPR036188">
    <property type="entry name" value="FAD/NAD-bd_sf"/>
</dbReference>
<protein>
    <submittedName>
        <fullName evidence="7">Flavocytochrome c</fullName>
    </submittedName>
</protein>
<evidence type="ECO:0000256" key="4">
    <source>
        <dbReference type="ARBA" id="ARBA00023002"/>
    </source>
</evidence>
<evidence type="ECO:0000256" key="2">
    <source>
        <dbReference type="ARBA" id="ARBA00022630"/>
    </source>
</evidence>
<evidence type="ECO:0000256" key="1">
    <source>
        <dbReference type="ARBA" id="ARBA00001974"/>
    </source>
</evidence>
<feature type="chain" id="PRO_5031677742" evidence="5">
    <location>
        <begin position="22"/>
        <end position="478"/>
    </location>
</feature>
<gene>
    <name evidence="7" type="ORF">GMD42_02150</name>
</gene>
<dbReference type="SUPFAM" id="SSF51905">
    <property type="entry name" value="FAD/NAD(P)-binding domain"/>
    <property type="match status" value="1"/>
</dbReference>
<dbReference type="PANTHER" id="PTHR43400">
    <property type="entry name" value="FUMARATE REDUCTASE"/>
    <property type="match status" value="1"/>
</dbReference>
<dbReference type="GO" id="GO:0016491">
    <property type="term" value="F:oxidoreductase activity"/>
    <property type="evidence" value="ECO:0007669"/>
    <property type="project" value="UniProtKB-KW"/>
</dbReference>
<comment type="caution">
    <text evidence="7">The sequence shown here is derived from an EMBL/GenBank/DDBJ whole genome shotgun (WGS) entry which is preliminary data.</text>
</comment>
<keyword evidence="2 5" id="KW-0285">Flavoprotein</keyword>
<feature type="signal peptide" evidence="5">
    <location>
        <begin position="1"/>
        <end position="21"/>
    </location>
</feature>
<dbReference type="PANTHER" id="PTHR43400:SF7">
    <property type="entry name" value="FAD-DEPENDENT OXIDOREDUCTASE 2 FAD BINDING DOMAIN-CONTAINING PROTEIN"/>
    <property type="match status" value="1"/>
</dbReference>
<dbReference type="SUPFAM" id="SSF56425">
    <property type="entry name" value="Succinate dehydrogenase/fumarate reductase flavoprotein, catalytic domain"/>
    <property type="match status" value="1"/>
</dbReference>
<evidence type="ECO:0000313" key="8">
    <source>
        <dbReference type="Proteomes" id="UP000462362"/>
    </source>
</evidence>
<dbReference type="RefSeq" id="WP_155168016.1">
    <property type="nucleotide sequence ID" value="NZ_JAXXAX010000051.1"/>
</dbReference>
<feature type="domain" description="FAD-dependent oxidoreductase 2 FAD-binding" evidence="6">
    <location>
        <begin position="35"/>
        <end position="461"/>
    </location>
</feature>
<keyword evidence="3 5" id="KW-0274">FAD</keyword>
<name>A0A6I3S1F7_9BURK</name>
<dbReference type="AlphaFoldDB" id="A0A6I3S1F7"/>
<evidence type="ECO:0000259" key="6">
    <source>
        <dbReference type="Pfam" id="PF00890"/>
    </source>
</evidence>
<sequence length="478" mass="52165">MNRRSLFSAFLLTILPRPSHAGLIENIFSKGKSWDVIVVGAGAAGLSAAVEAADNGASVLLLESQPEIGGNTLISGGFYASVDKKRQEKQGITDSVELHVQQTYELGGRLGDPKLVRTMVTEAQESLEWLEKLGMHFQPRVFELYGAHWPRAHIPVLPLGQGYIRTLADACVKRRVELKVKSEVREVLTKDNKVIGVGAYCGNEYKQYYARRGVVLAAGSFAANPDLIQKISPKLKGLTTNNAPGSNGLAMLAAEKVGAKLVNLEFIQCLPGCPPGNKYRVRFHNDVSHFIFVNKNGERFIREDSPRDEFRDAVLSLPEKYGFIIIDDEGFRRAGILVQKEAVKAIEGGEAWKGETLKELADKMGVPADNLIRTVEDYNEGVRLGKDRLGKKIHSLTLPIAHPPFWACYAGMTVHYTEGGIAIDEKTRVLNKNNQPVAGLYAAGTITGNVHGKNRLGANGLADAIVFGRIAGRQAAKN</sequence>
<accession>A0A6I3S1F7</accession>
<dbReference type="InterPro" id="IPR010960">
    <property type="entry name" value="Flavocytochrome_c"/>
</dbReference>
<dbReference type="EMBL" id="WNCL01000004">
    <property type="protein sequence ID" value="MTU42440.1"/>
    <property type="molecule type" value="Genomic_DNA"/>
</dbReference>
<dbReference type="GO" id="GO:0010181">
    <property type="term" value="F:FMN binding"/>
    <property type="evidence" value="ECO:0007669"/>
    <property type="project" value="InterPro"/>
</dbReference>
<dbReference type="InterPro" id="IPR050315">
    <property type="entry name" value="FAD-oxidoreductase_2"/>
</dbReference>
<evidence type="ECO:0000313" key="7">
    <source>
        <dbReference type="EMBL" id="MTU42440.1"/>
    </source>
</evidence>
<dbReference type="PRINTS" id="PR00368">
    <property type="entry name" value="FADPNR"/>
</dbReference>
<comment type="similarity">
    <text evidence="5">Belongs to the FAD-dependent oxidoreductase 2 family. FRD/SDH subfamily.</text>
</comment>
<dbReference type="Gene3D" id="3.90.700.10">
    <property type="entry name" value="Succinate dehydrogenase/fumarate reductase flavoprotein, catalytic domain"/>
    <property type="match status" value="1"/>
</dbReference>
<evidence type="ECO:0000256" key="3">
    <source>
        <dbReference type="ARBA" id="ARBA00022827"/>
    </source>
</evidence>
<dbReference type="InterPro" id="IPR027477">
    <property type="entry name" value="Succ_DH/fumarate_Rdtase_cat_sf"/>
</dbReference>
<reference evidence="7 8" key="1">
    <citation type="journal article" date="2019" name="Nat. Med.">
        <title>A library of human gut bacterial isolates paired with longitudinal multiomics data enables mechanistic microbiome research.</title>
        <authorList>
            <person name="Poyet M."/>
            <person name="Groussin M."/>
            <person name="Gibbons S.M."/>
            <person name="Avila-Pacheco J."/>
            <person name="Jiang X."/>
            <person name="Kearney S.M."/>
            <person name="Perrotta A.R."/>
            <person name="Berdy B."/>
            <person name="Zhao S."/>
            <person name="Lieberman T.D."/>
            <person name="Swanson P.K."/>
            <person name="Smith M."/>
            <person name="Roesemann S."/>
            <person name="Alexander J.E."/>
            <person name="Rich S.A."/>
            <person name="Livny J."/>
            <person name="Vlamakis H."/>
            <person name="Clish C."/>
            <person name="Bullock K."/>
            <person name="Deik A."/>
            <person name="Scott J."/>
            <person name="Pierce K.A."/>
            <person name="Xavier R.J."/>
            <person name="Alm E.J."/>
        </authorList>
    </citation>
    <scope>NUCLEOTIDE SEQUENCE [LARGE SCALE GENOMIC DNA]</scope>
    <source>
        <strain evidence="7 8">BIOML-A2</strain>
    </source>
</reference>
<keyword evidence="5" id="KW-0732">Signal</keyword>
<dbReference type="Gene3D" id="3.50.50.60">
    <property type="entry name" value="FAD/NAD(P)-binding domain"/>
    <property type="match status" value="1"/>
</dbReference>
<dbReference type="InterPro" id="IPR003953">
    <property type="entry name" value="FAD-dep_OxRdtase_2_FAD-bd"/>
</dbReference>
<dbReference type="NCBIfam" id="TIGR01813">
    <property type="entry name" value="flavo_cyto_c"/>
    <property type="match status" value="1"/>
</dbReference>
<proteinExistence type="inferred from homology"/>
<organism evidence="7 8">
    <name type="scientific">Parasutterella excrementihominis</name>
    <dbReference type="NCBI Taxonomy" id="487175"/>
    <lineage>
        <taxon>Bacteria</taxon>
        <taxon>Pseudomonadati</taxon>
        <taxon>Pseudomonadota</taxon>
        <taxon>Betaproteobacteria</taxon>
        <taxon>Burkholderiales</taxon>
        <taxon>Sutterellaceae</taxon>
        <taxon>Parasutterella</taxon>
    </lineage>
</organism>